<feature type="domain" description="RRM" evidence="7">
    <location>
        <begin position="482"/>
        <end position="597"/>
    </location>
</feature>
<feature type="compositionally biased region" description="Basic residues" evidence="6">
    <location>
        <begin position="950"/>
        <end position="963"/>
    </location>
</feature>
<organism evidence="8 9">
    <name type="scientific">Malassezia globosa (strain ATCC MYA-4612 / CBS 7966)</name>
    <name type="common">Dandruff-associated fungus</name>
    <dbReference type="NCBI Taxonomy" id="425265"/>
    <lineage>
        <taxon>Eukaryota</taxon>
        <taxon>Fungi</taxon>
        <taxon>Dikarya</taxon>
        <taxon>Basidiomycota</taxon>
        <taxon>Ustilaginomycotina</taxon>
        <taxon>Malasseziomycetes</taxon>
        <taxon>Malasseziales</taxon>
        <taxon>Malasseziaceae</taxon>
        <taxon>Malassezia</taxon>
    </lineage>
</organism>
<feature type="compositionally biased region" description="Basic and acidic residues" evidence="6">
    <location>
        <begin position="863"/>
        <end position="873"/>
    </location>
</feature>
<feature type="region of interest" description="Disordered" evidence="6">
    <location>
        <begin position="863"/>
        <end position="963"/>
    </location>
</feature>
<dbReference type="PANTHER" id="PTHR48039:SF5">
    <property type="entry name" value="RNA-BINDING PROTEIN 28"/>
    <property type="match status" value="1"/>
</dbReference>
<keyword evidence="2" id="KW-0677">Repeat</keyword>
<evidence type="ECO:0000313" key="9">
    <source>
        <dbReference type="Proteomes" id="UP000008837"/>
    </source>
</evidence>
<evidence type="ECO:0000256" key="3">
    <source>
        <dbReference type="ARBA" id="ARBA00022884"/>
    </source>
</evidence>
<keyword evidence="4" id="KW-0539">Nucleus</keyword>
<dbReference type="GO" id="GO:0003729">
    <property type="term" value="F:mRNA binding"/>
    <property type="evidence" value="ECO:0007669"/>
    <property type="project" value="TreeGrafter"/>
</dbReference>
<dbReference type="RefSeq" id="XP_001731920.1">
    <property type="nucleotide sequence ID" value="XM_001731868.1"/>
</dbReference>
<sequence>MASASRVPNAAVNESSGAVGDERRRSNTLFVTRIPFNVTNTDLETFFSDVGPLRRAFIVTDKETHKSKGVGYVTYTDATDAQKALEMLQGASINGSKRQIQLQWADRKTDVKAGIHRRECGPESVTDLVQAPRRAAAVLPDRDPDAVRTIVITGLASCSPAADIKSIYKRVRKVGDVEHVEFAEAKDPVQNAHDTAYVRFRTPNHAMQAVPKLHAHQFKGAQLSVELKKRVDGALRRDLHMRDDTRKKQKSLQDQVEQFSGQVWGSVHGRLERDSRLIVRNLPFDMTVEDLRAVFLPYGALYNITIPTSEENGRGRGFAFVWYVSKSDASKAMAAINGVQLRHGAAEQALLKKAQGKKGREAAKEALASVHKIAQPARPVAVDWSLSQKEWLSQVEHAGGEETDASLKRKHGDAQDSESDAEGADGDGVEDNNDGDDKEVDHVGNEEQVEDDDDEDENEKEDSDIEATAEQPPKLAPPEAGTTLFIRNLPYQATEQELKDLFRSFGPLRYARITMDPATNRSRGTGFLCFWKRSSADALLRDAEIVQQETGATDAHAKTPSSNPFKVPSVLTADPSAPLVSRFMLHGRVLHIVRAVTRETATHLETSARKAREKGDKRNTWLLREGVPFPHSSLSALLTDAETEKRMRAFSIRRAQLGANPSLHVSKTRLAVHQLPLFVNNRMLKRLALHAVRAFNDEVKQGTRADLDEDEKADKTESANATSRQLSAATDAKKKRPPPSVVVQSKVVLQNERVDPLTGQGRSRGYGFLEMRSFPHALKVLRWANGNKELGRLLMQWWREELERMLSELKAGEDSEEMRLRKKRIQQAIADVQGTVKSEARGVLRIEFSIENITTVRKRVLRQEQARSREHASVKRQKVADPLSGLEDMTNEEADGDLAETKASDDESELPTAGSFSSLSAPKLSKSVQRRAANKVASETHKRSLGSLIGKKRAVRKRKHGAK</sequence>
<protein>
    <recommendedName>
        <fullName evidence="7">RRM domain-containing protein</fullName>
    </recommendedName>
</protein>
<dbReference type="KEGG" id="mgl:MGL_1188"/>
<dbReference type="GO" id="GO:0005730">
    <property type="term" value="C:nucleolus"/>
    <property type="evidence" value="ECO:0007669"/>
    <property type="project" value="TreeGrafter"/>
</dbReference>
<dbReference type="Gene3D" id="3.30.70.330">
    <property type="match status" value="4"/>
</dbReference>
<dbReference type="OMA" id="AGYVWDV"/>
<gene>
    <name evidence="8" type="ORF">MGL_1188</name>
</gene>
<proteinExistence type="predicted"/>
<dbReference type="PANTHER" id="PTHR48039">
    <property type="entry name" value="RNA-BINDING MOTIF PROTEIN 14B"/>
    <property type="match status" value="1"/>
</dbReference>
<dbReference type="PROSITE" id="PS50102">
    <property type="entry name" value="RRM"/>
    <property type="match status" value="4"/>
</dbReference>
<evidence type="ECO:0000313" key="8">
    <source>
        <dbReference type="EMBL" id="EDP44706.1"/>
    </source>
</evidence>
<keyword evidence="9" id="KW-1185">Reference proteome</keyword>
<dbReference type="InterPro" id="IPR012677">
    <property type="entry name" value="Nucleotide-bd_a/b_plait_sf"/>
</dbReference>
<dbReference type="FunFam" id="3.30.70.330:FF:000406">
    <property type="entry name" value="Related to Nucleolar protein NOP4"/>
    <property type="match status" value="1"/>
</dbReference>
<dbReference type="InParanoid" id="A8PWR1"/>
<dbReference type="InterPro" id="IPR051945">
    <property type="entry name" value="RRM_MRD1_RNA_proc_ribogen"/>
</dbReference>
<evidence type="ECO:0000256" key="1">
    <source>
        <dbReference type="ARBA" id="ARBA00004123"/>
    </source>
</evidence>
<dbReference type="OrthoDB" id="267048at2759"/>
<evidence type="ECO:0000256" key="5">
    <source>
        <dbReference type="PROSITE-ProRule" id="PRU00176"/>
    </source>
</evidence>
<dbReference type="InterPro" id="IPR034808">
    <property type="entry name" value="Nop4p_RRM3"/>
</dbReference>
<dbReference type="EMBL" id="AAYY01000003">
    <property type="protein sequence ID" value="EDP44706.1"/>
    <property type="molecule type" value="Genomic_DNA"/>
</dbReference>
<accession>A8PWR1</accession>
<feature type="domain" description="RRM" evidence="7">
    <location>
        <begin position="148"/>
        <end position="230"/>
    </location>
</feature>
<comment type="subcellular location">
    <subcellularLocation>
        <location evidence="1">Nucleus</location>
    </subcellularLocation>
</comment>
<feature type="domain" description="RRM" evidence="7">
    <location>
        <begin position="27"/>
        <end position="107"/>
    </location>
</feature>
<feature type="compositionally biased region" description="Polar residues" evidence="6">
    <location>
        <begin position="718"/>
        <end position="728"/>
    </location>
</feature>
<reference evidence="8 9" key="1">
    <citation type="journal article" date="2007" name="Proc. Natl. Acad. Sci. U.S.A.">
        <title>Dandruff-associated Malassezia genomes reveal convergent and divergent virulence traits shared with plant and human fungal pathogens.</title>
        <authorList>
            <person name="Xu J."/>
            <person name="Saunders C.W."/>
            <person name="Hu P."/>
            <person name="Grant R.A."/>
            <person name="Boekhout T."/>
            <person name="Kuramae E.E."/>
            <person name="Kronstad J.W."/>
            <person name="Deangelis Y.M."/>
            <person name="Reeder N.L."/>
            <person name="Johnstone K.R."/>
            <person name="Leland M."/>
            <person name="Fieno A.M."/>
            <person name="Begley W.M."/>
            <person name="Sun Y."/>
            <person name="Lacey M.P."/>
            <person name="Chaudhary T."/>
            <person name="Keough T."/>
            <person name="Chu L."/>
            <person name="Sears R."/>
            <person name="Yuan B."/>
            <person name="Dawson T.L.Jr."/>
        </authorList>
    </citation>
    <scope>NUCLEOTIDE SEQUENCE [LARGE SCALE GENOMIC DNA]</scope>
    <source>
        <strain evidence="9">ATCC MYA-4612 / CBS 7966</strain>
    </source>
</reference>
<dbReference type="Pfam" id="PF00076">
    <property type="entry name" value="RRM_1"/>
    <property type="match status" value="3"/>
</dbReference>
<dbReference type="STRING" id="425265.A8PWR1"/>
<dbReference type="CDD" id="cd12676">
    <property type="entry name" value="RRM3_Nop4p"/>
    <property type="match status" value="1"/>
</dbReference>
<comment type="caution">
    <text evidence="8">The sequence shown here is derived from an EMBL/GenBank/DDBJ whole genome shotgun (WGS) entry which is preliminary data.</text>
</comment>
<dbReference type="VEuPathDB" id="FungiDB:MGL_1188"/>
<feature type="region of interest" description="Disordered" evidence="6">
    <location>
        <begin position="705"/>
        <end position="742"/>
    </location>
</feature>
<feature type="compositionally biased region" description="Acidic residues" evidence="6">
    <location>
        <begin position="447"/>
        <end position="467"/>
    </location>
</feature>
<feature type="compositionally biased region" description="Acidic residues" evidence="6">
    <location>
        <begin position="415"/>
        <end position="438"/>
    </location>
</feature>
<keyword evidence="3 5" id="KW-0694">RNA-binding</keyword>
<dbReference type="SUPFAM" id="SSF54928">
    <property type="entry name" value="RNA-binding domain, RBD"/>
    <property type="match status" value="3"/>
</dbReference>
<dbReference type="FunCoup" id="A8PWR1">
    <property type="interactions" value="586"/>
</dbReference>
<dbReference type="Proteomes" id="UP000008837">
    <property type="component" value="Unassembled WGS sequence"/>
</dbReference>
<dbReference type="SMART" id="SM00360">
    <property type="entry name" value="RRM"/>
    <property type="match status" value="4"/>
</dbReference>
<feature type="region of interest" description="Disordered" evidence="6">
    <location>
        <begin position="397"/>
        <end position="480"/>
    </location>
</feature>
<evidence type="ECO:0000256" key="6">
    <source>
        <dbReference type="SAM" id="MobiDB-lite"/>
    </source>
</evidence>
<evidence type="ECO:0000259" key="7">
    <source>
        <dbReference type="PROSITE" id="PS50102"/>
    </source>
</evidence>
<dbReference type="InterPro" id="IPR035979">
    <property type="entry name" value="RBD_domain_sf"/>
</dbReference>
<feature type="domain" description="RRM" evidence="7">
    <location>
        <begin position="275"/>
        <end position="356"/>
    </location>
</feature>
<feature type="compositionally biased region" description="Basic and acidic residues" evidence="6">
    <location>
        <begin position="705"/>
        <end position="717"/>
    </location>
</feature>
<feature type="compositionally biased region" description="Acidic residues" evidence="6">
    <location>
        <begin position="889"/>
        <end position="898"/>
    </location>
</feature>
<evidence type="ECO:0000256" key="4">
    <source>
        <dbReference type="ARBA" id="ARBA00023242"/>
    </source>
</evidence>
<name>A8PWR1_MALGO</name>
<evidence type="ECO:0000256" key="2">
    <source>
        <dbReference type="ARBA" id="ARBA00022737"/>
    </source>
</evidence>
<dbReference type="AlphaFoldDB" id="A8PWR1"/>
<dbReference type="InterPro" id="IPR000504">
    <property type="entry name" value="RRM_dom"/>
</dbReference>
<dbReference type="GeneID" id="5856225"/>